<accession>A0ABY8CJC2</accession>
<evidence type="ECO:0008006" key="3">
    <source>
        <dbReference type="Google" id="ProtNLM"/>
    </source>
</evidence>
<dbReference type="EMBL" id="CP104395">
    <property type="protein sequence ID" value="WEL19436.1"/>
    <property type="molecule type" value="Genomic_DNA"/>
</dbReference>
<keyword evidence="2" id="KW-1185">Reference proteome</keyword>
<evidence type="ECO:0000313" key="2">
    <source>
        <dbReference type="Proteomes" id="UP001218034"/>
    </source>
</evidence>
<name>A0ABY8CJC2_9ARCH</name>
<dbReference type="Proteomes" id="UP001218034">
    <property type="component" value="Chromosome"/>
</dbReference>
<organism evidence="1 2">
    <name type="scientific">Candidatus Nanohalococcus occultus</name>
    <dbReference type="NCBI Taxonomy" id="2978047"/>
    <lineage>
        <taxon>Archaea</taxon>
        <taxon>Candidatus Nanohalarchaeota</taxon>
        <taxon>Candidatus Nanohalarchaeota incertae sedis</taxon>
        <taxon>Candidatus Nanohalococcus</taxon>
    </lineage>
</organism>
<gene>
    <name evidence="1" type="ORF">SVXNc_0412</name>
</gene>
<sequence length="221" mass="23262">MLDTKVLAAVLVSLAAASIAVNGGNSFSMDEGLNFDEFTSADLSPRNLGAFTGLIDRRDSDTPVKADLNFNGSLPQQVRLSSADLSPENLTEITDGDRTIRSKTSFTLEGFSGTVTLDKPLTLDGTAQRASSNGVEISGSFQIREQVSSDRLVIENVTRSDFSLDNVEGDIESGSTSASISGTQLSADSFSGDLSFDFVESRLEMNGTVGRLDAGSVSLGN</sequence>
<evidence type="ECO:0000313" key="1">
    <source>
        <dbReference type="EMBL" id="WEL19436.1"/>
    </source>
</evidence>
<dbReference type="GeneID" id="90589848"/>
<protein>
    <recommendedName>
        <fullName evidence="3">Adhesin domain-containing protein</fullName>
    </recommendedName>
</protein>
<dbReference type="RefSeq" id="WP_347722306.1">
    <property type="nucleotide sequence ID" value="NZ_CP104395.1"/>
</dbReference>
<reference evidence="1 2" key="1">
    <citation type="submission" date="2022-09" db="EMBL/GenBank/DDBJ databases">
        <title>Xylan utilization by haloarchaea-nanohaloarchaea associations.</title>
        <authorList>
            <person name="Yakimov M."/>
        </authorList>
    </citation>
    <scope>NUCLEOTIDE SEQUENCE [LARGE SCALE GENOMIC DNA]</scope>
    <source>
        <strain evidence="1 2">SVXNc</strain>
    </source>
</reference>
<proteinExistence type="predicted"/>